<dbReference type="Proteomes" id="UP000604273">
    <property type="component" value="Unassembled WGS sequence"/>
</dbReference>
<feature type="compositionally biased region" description="Low complexity" evidence="1">
    <location>
        <begin position="1009"/>
        <end position="1038"/>
    </location>
</feature>
<proteinExistence type="predicted"/>
<evidence type="ECO:0000313" key="2">
    <source>
        <dbReference type="EMBL" id="KAF4954374.1"/>
    </source>
</evidence>
<dbReference type="AlphaFoldDB" id="A0A8H4TAP8"/>
<feature type="region of interest" description="Disordered" evidence="1">
    <location>
        <begin position="1"/>
        <end position="124"/>
    </location>
</feature>
<dbReference type="OrthoDB" id="5100880at2759"/>
<organism evidence="2 3">
    <name type="scientific">Fusarium gaditjirri</name>
    <dbReference type="NCBI Taxonomy" id="282569"/>
    <lineage>
        <taxon>Eukaryota</taxon>
        <taxon>Fungi</taxon>
        <taxon>Dikarya</taxon>
        <taxon>Ascomycota</taxon>
        <taxon>Pezizomycotina</taxon>
        <taxon>Sordariomycetes</taxon>
        <taxon>Hypocreomycetidae</taxon>
        <taxon>Hypocreales</taxon>
        <taxon>Nectriaceae</taxon>
        <taxon>Fusarium</taxon>
        <taxon>Fusarium nisikadoi species complex</taxon>
    </lineage>
</organism>
<dbReference type="EMBL" id="JABFAI010000119">
    <property type="protein sequence ID" value="KAF4954374.1"/>
    <property type="molecule type" value="Genomic_DNA"/>
</dbReference>
<name>A0A8H4TAP8_9HYPO</name>
<evidence type="ECO:0000256" key="1">
    <source>
        <dbReference type="SAM" id="MobiDB-lite"/>
    </source>
</evidence>
<feature type="compositionally biased region" description="Polar residues" evidence="1">
    <location>
        <begin position="88"/>
        <end position="97"/>
    </location>
</feature>
<accession>A0A8H4TAP8</accession>
<comment type="caution">
    <text evidence="2">The sequence shown here is derived from an EMBL/GenBank/DDBJ whole genome shotgun (WGS) entry which is preliminary data.</text>
</comment>
<reference evidence="2" key="2">
    <citation type="submission" date="2020-05" db="EMBL/GenBank/DDBJ databases">
        <authorList>
            <person name="Kim H.-S."/>
            <person name="Proctor R.H."/>
            <person name="Brown D.W."/>
        </authorList>
    </citation>
    <scope>NUCLEOTIDE SEQUENCE</scope>
    <source>
        <strain evidence="2">NRRL 45417</strain>
    </source>
</reference>
<feature type="region of interest" description="Disordered" evidence="1">
    <location>
        <begin position="988"/>
        <end position="1050"/>
    </location>
</feature>
<keyword evidence="3" id="KW-1185">Reference proteome</keyword>
<gene>
    <name evidence="2" type="ORF">FGADI_5314</name>
</gene>
<evidence type="ECO:0000313" key="3">
    <source>
        <dbReference type="Proteomes" id="UP000604273"/>
    </source>
</evidence>
<sequence length="1050" mass="116722">MAPNNNNNKKETPDILGSVSQYSSRYNAGAARRDDGKRGQASSTDGIVRKKIHEDKDSGLTPTGSGSGDKHLPSGSVSLNRPSRDEYSSTNRLPSGRQTDKHLSSDSVSLNRLPQVVDSNDEDGNVGALTCENEVDNFPDSDLDGLLEADIERLIGSARANEADEFSDLDVEDLTEVDFEQLESQALGQAPVVDEDDGPKTCGNAVDEFLDSDLDGLSETDIQRLVGQAVPESAKAVDGGDSEAPVMAVDESGMGVESVDIDAQILDKDRIDVHVSNVEDDGMEYLIDESFVPHEHAAEENQSLIAAELVSGVAPAEQVFYDRVLIVCDKLCEYAREEVKWNSMKSPFSIGSWNWFRQTEAGKLAGVVFKYVSPEARRILSAPRPDVLDLLDLPVPKRNDLADSCNSAGVYVFVCHAERKVDPRSGDSEAISNDMIACYTGQSIAKPQKNGREGMSLRFDQHRRELSRTLAELQEKAKKSSTNVPRFYRTVVEHNLEAHPRVVATLPRDSELAGLAMLIETVIMLMTGSVSEESSYGLPTRDIVADIQEQLSYEGRLKHQPMTLNRALPAHQGFRSNVRVFRKCELCEHNSSNYTTGFHTSPYTQECLCRGCLGKQITERCRPELAEMGRVATLKIPKHRDTCENPDCPKTGRMKKSSGWSIMHDDLVLCKACKHSEVYNFEREVLESEFGTEDPVDKTNVVCEGPSCIDRTQRNMTSPKWVRSRVHLAEGREVWFCYICRQKEKKTEASKIAEAKLEGLQDSGIRIPGLARKAIPHDMRYCQNSECPKTRKNNGIPVQLDRKAPAKWSLDPDHPTLILCSGCFEQDRKALVRKILAKNGIDSDRRRLNIPEKDKFCTEEGCEDPLQEQVKARMEAGEMVPSGHIWYRHPMEKGGRVLCAPCRKAILQYASSKDAQVLGTDASYKAWCRRGVEWEVFLNSHHPTDNAGDVTHVRLCVELSWGYSAAQLELSRYLPAARILIADWHENQSSAQKVTKASPARLPGKTYMTKPKPSTTKPKPSATKPKPSTTKPKPSTTKPSKRSLTNHNHE</sequence>
<protein>
    <submittedName>
        <fullName evidence="2">Uncharacterized protein</fullName>
    </submittedName>
</protein>
<reference evidence="2" key="1">
    <citation type="journal article" date="2020" name="BMC Genomics">
        <title>Correction to: Identification and distribution of gene clusters required for synthesis of sphingolipid metabolism inhibitors in diverse species of the filamentous fungus Fusarium.</title>
        <authorList>
            <person name="Kim H.S."/>
            <person name="Lohmar J.M."/>
            <person name="Busman M."/>
            <person name="Brown D.W."/>
            <person name="Naumann T.A."/>
            <person name="Divon H.H."/>
            <person name="Lysoe E."/>
            <person name="Uhlig S."/>
            <person name="Proctor R.H."/>
        </authorList>
    </citation>
    <scope>NUCLEOTIDE SEQUENCE</scope>
    <source>
        <strain evidence="2">NRRL 45417</strain>
    </source>
</reference>